<evidence type="ECO:0000313" key="1">
    <source>
        <dbReference type="EMBL" id="MFB6490058.1"/>
    </source>
</evidence>
<accession>A0ACC6UZ09</accession>
<evidence type="ECO:0000313" key="2">
    <source>
        <dbReference type="Proteomes" id="UP000033636"/>
    </source>
</evidence>
<comment type="caution">
    <text evidence="1">The sequence shown here is derived from an EMBL/GenBank/DDBJ whole genome shotgun (WGS) entry which is preliminary data.</text>
</comment>
<reference evidence="1" key="1">
    <citation type="submission" date="2024-07" db="EMBL/GenBank/DDBJ databases">
        <title>Metagenome and Metagenome-Assembled Genomes of Archaea from a hot spring from the geothermal field of Los Azufres, Mexico.</title>
        <authorList>
            <person name="Marin-Paredes R."/>
            <person name="Martinez-Romero E."/>
            <person name="Servin-Garciduenas L.E."/>
        </authorList>
    </citation>
    <scope>NUCLEOTIDE SEQUENCE</scope>
</reference>
<name>A0ACC6UZ09_9CREN</name>
<organism evidence="1 2">
    <name type="scientific">Thermoproteus sp. AZ2</name>
    <dbReference type="NCBI Taxonomy" id="1609232"/>
    <lineage>
        <taxon>Archaea</taxon>
        <taxon>Thermoproteota</taxon>
        <taxon>Thermoprotei</taxon>
        <taxon>Thermoproteales</taxon>
        <taxon>Thermoproteaceae</taxon>
        <taxon>Thermoproteus</taxon>
    </lineage>
</organism>
<gene>
    <name evidence="1" type="primary">pfdA</name>
    <name evidence="1" type="ORF">TU35_002230</name>
</gene>
<sequence>MSRITREDITRLVEEYQALLELISGLQAQLAVVNDSLEELNSALNGLKSMDQQTERYVHIGAGIFLKAAVEAAEVLTPLGADYYAFLDIQNAERIINERINELNDAKARLEENLAKLSERAAQIRDVLIQLGVIR</sequence>
<dbReference type="Proteomes" id="UP000033636">
    <property type="component" value="Unassembled WGS sequence"/>
</dbReference>
<dbReference type="EMBL" id="JZWT02000004">
    <property type="protein sequence ID" value="MFB6490058.1"/>
    <property type="molecule type" value="Genomic_DNA"/>
</dbReference>
<proteinExistence type="predicted"/>
<protein>
    <submittedName>
        <fullName evidence="1">Prefoldin subunit alpha</fullName>
    </submittedName>
</protein>